<reference evidence="2 3" key="1">
    <citation type="journal article" date="2019" name="Emerg. Microbes Infect.">
        <title>Comprehensive subspecies identification of 175 nontuberculous mycobacteria species based on 7547 genomic profiles.</title>
        <authorList>
            <person name="Matsumoto Y."/>
            <person name="Kinjo T."/>
            <person name="Motooka D."/>
            <person name="Nabeya D."/>
            <person name="Jung N."/>
            <person name="Uechi K."/>
            <person name="Horii T."/>
            <person name="Iida T."/>
            <person name="Fujita J."/>
            <person name="Nakamura S."/>
        </authorList>
    </citation>
    <scope>NUCLEOTIDE SEQUENCE [LARGE SCALE GENOMIC DNA]</scope>
    <source>
        <strain evidence="2 3">JCM 14738</strain>
    </source>
</reference>
<dbReference type="Proteomes" id="UP000467385">
    <property type="component" value="Chromosome"/>
</dbReference>
<protein>
    <submittedName>
        <fullName evidence="2">Uncharacterized protein</fullName>
    </submittedName>
</protein>
<name>A0A1X1THD2_9MYCO</name>
<organism evidence="2 3">
    <name type="scientific">Mycobacterium conspicuum</name>
    <dbReference type="NCBI Taxonomy" id="44010"/>
    <lineage>
        <taxon>Bacteria</taxon>
        <taxon>Bacillati</taxon>
        <taxon>Actinomycetota</taxon>
        <taxon>Actinomycetes</taxon>
        <taxon>Mycobacteriales</taxon>
        <taxon>Mycobacteriaceae</taxon>
        <taxon>Mycobacterium</taxon>
    </lineage>
</organism>
<dbReference type="STRING" id="44010.AWC00_09915"/>
<dbReference type="EMBL" id="AP022613">
    <property type="protein sequence ID" value="BBZ38081.1"/>
    <property type="molecule type" value="Genomic_DNA"/>
</dbReference>
<dbReference type="RefSeq" id="WP_085232401.1">
    <property type="nucleotide sequence ID" value="NZ_AP022613.1"/>
</dbReference>
<sequence>MSTNRNTLALRRQSIRTLTADELRVAHGGQVNGTVTSAPPTTGPTIKTGTCIPTRTTVNRPTLTKQP</sequence>
<feature type="region of interest" description="Disordered" evidence="1">
    <location>
        <begin position="30"/>
        <end position="67"/>
    </location>
</feature>
<feature type="compositionally biased region" description="Polar residues" evidence="1">
    <location>
        <begin position="55"/>
        <end position="67"/>
    </location>
</feature>
<proteinExistence type="predicted"/>
<feature type="compositionally biased region" description="Low complexity" evidence="1">
    <location>
        <begin position="39"/>
        <end position="54"/>
    </location>
</feature>
<accession>A0A1X1THD2</accession>
<evidence type="ECO:0000256" key="1">
    <source>
        <dbReference type="SAM" id="MobiDB-lite"/>
    </source>
</evidence>
<evidence type="ECO:0000313" key="3">
    <source>
        <dbReference type="Proteomes" id="UP000467385"/>
    </source>
</evidence>
<dbReference type="AlphaFoldDB" id="A0A1X1THD2"/>
<gene>
    <name evidence="2" type="ORF">MCNS_11440</name>
</gene>
<evidence type="ECO:0000313" key="2">
    <source>
        <dbReference type="EMBL" id="BBZ38081.1"/>
    </source>
</evidence>
<keyword evidence="3" id="KW-1185">Reference proteome</keyword>